<reference evidence="11" key="1">
    <citation type="submission" date="2025-08" db="UniProtKB">
        <authorList>
            <consortium name="Ensembl"/>
        </authorList>
    </citation>
    <scope>IDENTIFICATION</scope>
</reference>
<dbReference type="Pfam" id="PF17790">
    <property type="entry name" value="MG1"/>
    <property type="match status" value="1"/>
</dbReference>
<dbReference type="SUPFAM" id="SSF47686">
    <property type="entry name" value="Anaphylotoxins (complement system)"/>
    <property type="match status" value="1"/>
</dbReference>
<dbReference type="Pfam" id="PF07678">
    <property type="entry name" value="TED_complement"/>
    <property type="match status" value="1"/>
</dbReference>
<dbReference type="InterPro" id="IPR041555">
    <property type="entry name" value="MG3"/>
</dbReference>
<dbReference type="InterPro" id="IPR018933">
    <property type="entry name" value="Netrin_module_non-TIMP"/>
</dbReference>
<keyword evidence="4" id="KW-0646">Protease inhibitor</keyword>
<evidence type="ECO:0000256" key="3">
    <source>
        <dbReference type="ARBA" id="ARBA00022525"/>
    </source>
</evidence>
<dbReference type="SMART" id="SM01361">
    <property type="entry name" value="A2M_recep"/>
    <property type="match status" value="1"/>
</dbReference>
<dbReference type="GO" id="GO:0005615">
    <property type="term" value="C:extracellular space"/>
    <property type="evidence" value="ECO:0007669"/>
    <property type="project" value="InterPro"/>
</dbReference>
<protein>
    <submittedName>
        <fullName evidence="11">Complement C4B (Chido/Rodgers blood group)</fullName>
    </submittedName>
</protein>
<dbReference type="Pfam" id="PF07677">
    <property type="entry name" value="A2M_recep"/>
    <property type="match status" value="1"/>
</dbReference>
<dbReference type="Gene3D" id="1.20.91.20">
    <property type="entry name" value="Anaphylotoxins (complement system)"/>
    <property type="match status" value="1"/>
</dbReference>
<dbReference type="FunFam" id="2.60.40.1930:FF:000001">
    <property type="entry name" value="CD109 isoform 3"/>
    <property type="match status" value="1"/>
</dbReference>
<dbReference type="InterPro" id="IPR008993">
    <property type="entry name" value="TIMP-like_OB-fold"/>
</dbReference>
<dbReference type="InterPro" id="IPR001134">
    <property type="entry name" value="Netrin_domain"/>
</dbReference>
<dbReference type="Pfam" id="PF01821">
    <property type="entry name" value="ANATO"/>
    <property type="match status" value="1"/>
</dbReference>
<dbReference type="Pfam" id="PF17789">
    <property type="entry name" value="MG4"/>
    <property type="match status" value="1"/>
</dbReference>
<dbReference type="CDD" id="cd00017">
    <property type="entry name" value="ANATO"/>
    <property type="match status" value="1"/>
</dbReference>
<dbReference type="CDD" id="cd02896">
    <property type="entry name" value="complement_C3_C4_C5"/>
    <property type="match status" value="1"/>
</dbReference>
<dbReference type="Pfam" id="PF07703">
    <property type="entry name" value="A2M_BRD"/>
    <property type="match status" value="1"/>
</dbReference>
<keyword evidence="3" id="KW-0964">Secreted</keyword>
<dbReference type="Ensembl" id="ENSCVAT00000008136.1">
    <property type="protein sequence ID" value="ENSCVAP00000004563.1"/>
    <property type="gene ID" value="ENSCVAG00000007065.1"/>
</dbReference>
<dbReference type="GO" id="GO:0004867">
    <property type="term" value="F:serine-type endopeptidase inhibitor activity"/>
    <property type="evidence" value="ECO:0007669"/>
    <property type="project" value="UniProtKB-KW"/>
</dbReference>
<dbReference type="Gene3D" id="6.20.50.160">
    <property type="match status" value="1"/>
</dbReference>
<evidence type="ECO:0000256" key="7">
    <source>
        <dbReference type="ARBA" id="ARBA00023157"/>
    </source>
</evidence>
<dbReference type="FunFam" id="2.60.40.10:FF:000155">
    <property type="entry name" value="complement C3 isoform X1"/>
    <property type="match status" value="1"/>
</dbReference>
<dbReference type="InterPro" id="IPR040839">
    <property type="entry name" value="MG4"/>
</dbReference>
<dbReference type="SMART" id="SM00643">
    <property type="entry name" value="C345C"/>
    <property type="match status" value="1"/>
</dbReference>
<feature type="domain" description="NTR" evidence="10">
    <location>
        <begin position="1537"/>
        <end position="1689"/>
    </location>
</feature>
<dbReference type="InterPro" id="IPR018081">
    <property type="entry name" value="Anaphylatoxin_comp_syst"/>
</dbReference>
<dbReference type="InterPro" id="IPR011626">
    <property type="entry name" value="Alpha-macroglobulin_TED"/>
</dbReference>
<comment type="subcellular location">
    <subcellularLocation>
        <location evidence="1">Secreted</location>
    </subcellularLocation>
</comment>
<evidence type="ECO:0000256" key="1">
    <source>
        <dbReference type="ARBA" id="ARBA00004613"/>
    </source>
</evidence>
<feature type="signal peptide" evidence="9">
    <location>
        <begin position="1"/>
        <end position="26"/>
    </location>
</feature>
<dbReference type="Pfam" id="PF00207">
    <property type="entry name" value="A2M"/>
    <property type="match status" value="1"/>
</dbReference>
<proteinExistence type="inferred from homology"/>
<name>A0A3Q2CHB6_CYPVA</name>
<dbReference type="Gene3D" id="2.60.40.1940">
    <property type="match status" value="1"/>
</dbReference>
<feature type="chain" id="PRO_5018718571" evidence="9">
    <location>
        <begin position="27"/>
        <end position="1691"/>
    </location>
</feature>
<dbReference type="FunFam" id="2.40.50.120:FF:000013">
    <property type="entry name" value="Complement C3"/>
    <property type="match status" value="1"/>
</dbReference>
<keyword evidence="12" id="KW-1185">Reference proteome</keyword>
<dbReference type="GeneTree" id="ENSGT00940000155739"/>
<dbReference type="PANTHER" id="PTHR11412">
    <property type="entry name" value="MACROGLOBULIN / COMPLEMENT"/>
    <property type="match status" value="1"/>
</dbReference>
<dbReference type="SUPFAM" id="SSF49410">
    <property type="entry name" value="Alpha-macroglobulin receptor domain"/>
    <property type="match status" value="1"/>
</dbReference>
<evidence type="ECO:0000313" key="11">
    <source>
        <dbReference type="Ensembl" id="ENSCVAP00000004563.1"/>
    </source>
</evidence>
<reference evidence="11" key="2">
    <citation type="submission" date="2025-09" db="UniProtKB">
        <authorList>
            <consortium name="Ensembl"/>
        </authorList>
    </citation>
    <scope>IDENTIFICATION</scope>
</reference>
<evidence type="ECO:0000259" key="10">
    <source>
        <dbReference type="PROSITE" id="PS50189"/>
    </source>
</evidence>
<organism evidence="11 12">
    <name type="scientific">Cyprinodon variegatus</name>
    <name type="common">Sheepshead minnow</name>
    <dbReference type="NCBI Taxonomy" id="28743"/>
    <lineage>
        <taxon>Eukaryota</taxon>
        <taxon>Metazoa</taxon>
        <taxon>Chordata</taxon>
        <taxon>Craniata</taxon>
        <taxon>Vertebrata</taxon>
        <taxon>Euteleostomi</taxon>
        <taxon>Actinopterygii</taxon>
        <taxon>Neopterygii</taxon>
        <taxon>Teleostei</taxon>
        <taxon>Neoteleostei</taxon>
        <taxon>Acanthomorphata</taxon>
        <taxon>Ovalentaria</taxon>
        <taxon>Atherinomorphae</taxon>
        <taxon>Cyprinodontiformes</taxon>
        <taxon>Cyprinodontidae</taxon>
        <taxon>Cyprinodon</taxon>
    </lineage>
</organism>
<evidence type="ECO:0000256" key="2">
    <source>
        <dbReference type="ARBA" id="ARBA00010952"/>
    </source>
</evidence>
<comment type="similarity">
    <text evidence="2">Belongs to the protease inhibitor I39 (alpha-2-macroglobulin) family.</text>
</comment>
<evidence type="ECO:0000256" key="5">
    <source>
        <dbReference type="ARBA" id="ARBA00022729"/>
    </source>
</evidence>
<dbReference type="SMART" id="SM01359">
    <property type="entry name" value="A2M_N_2"/>
    <property type="match status" value="1"/>
</dbReference>
<dbReference type="Gene3D" id="2.60.40.690">
    <property type="entry name" value="Alpha-macroglobulin, receptor-binding domain"/>
    <property type="match status" value="1"/>
</dbReference>
<dbReference type="InterPro" id="IPR041425">
    <property type="entry name" value="C3/4/5_MG1"/>
</dbReference>
<dbReference type="Proteomes" id="UP000265020">
    <property type="component" value="Unassembled WGS sequence"/>
</dbReference>
<keyword evidence="8" id="KW-0325">Glycoprotein</keyword>
<dbReference type="InterPro" id="IPR000020">
    <property type="entry name" value="Anaphylatoxin/fibulin"/>
</dbReference>
<sequence length="1691" mass="191695">SSRDSKMKCCLVFVLLLISALKETLGERVFITAPNVFHLGVKEKVLVQVGGQYLNKHFDVYLENLRGNVISERKSVICSAENIPATVELLIERDKWSEIKGRIPYLNLVAEIPSKSQRTITRVLVSNHRGYIFIQTDQPMYNPTQKVKYRIFALNHMFRPHEETVYISVFNAAGNRLVKNRKRVTEGILQDHFDIPHLSEMGTFKITAHYEGDEANAAVREFKVQRFVLPSFEVRIETEQHYILLADQQLDFAISAMYSYGEEVKGGYHCQFGVKKNGALQIIRGLKLTGSVRNGRATATLQLKDIDWKQLNTSLTELQKSGSQLYIGVFVTNIQSGEVQQGEIYLPIFSHKYNIDLSRTRSHFIPGVPLDVVVVVRHPDGTPAVRVPVNISTSASKQQFHQGTTDQDGGLFHTFNIISTSEITVDVSTDGLQRSKHLTAVSSPGGSYLYISLTNKVYNMDETFSVTFNTINGPSNGYIYYLVLSRGMIIQSGSLPHHGSEPRRSIKHNLRITANMVPAFRLIGYYHSKNDDIIADSVWVDVRDECEIKVTVSKQRQARPGIQTELELDLHRQTATVALLAVDKAFYGLKADNKLTPKQVFSTMASYDLGCAYSGGSDPEAVLLDAGLAFASQSVQKWRTSITCESQNVRPRRSVDLNEEKIKLKLEFQDADLQICCTHAFSRIPMRESTCRKRSDRVRLVKGNQTCADAFLKCCLAAEKLRQRKMIEDSQSQLGRTAITDLMEDYFFRTEKMRKFFPPSFEFKHFLVNDKKRHNLFLPDSITTWEIQVITLSPETGLCVVKPLEIRAFKETFVSLRLPYSVKKFEQLSISPVIYNYGERNLTLAVHMEQVEGLCSPASTTTNSYTEITVKKHSSQLVSFSVVPIKTGPLPIKIRLYDIEHDNGIDQLQKTLKVQTEGQLETEETTTMIKLDGRSSKIIYIDGALPDGTVPDSGSNILISMQDNSFGGSYVRNLLSPEKVSKLIVLPYGCLEQTMKRLAPTTLALRYLEMSEQWFTIKPSARDEAFDHLERGYLRITEFEKPNGSYGAWNSDPTSNWVTALVVKILSLIAELQTYDHGVKGRELNVIPLQKINQPVSYLLSVQQHDGSFRDPNPVLHRGVLTGKDEDASMTAFITLALNRSRQFLTTENLNKTSISKATAYLQSQIEELSHTYAVAITAYCLSEGNDRLRAWKKLQSMAKIDKTNCSYWTNTGILDAITVETTAYALLAAVKIGERSWADKIACWLVRQENYYGGYRSTQDTIMALEALSEYELARPPFSIINVTAEFRIQGKSDRVKLTLAERNETVETDLEKLSGNNITVELTGKGKIKLKSLKTFYLLDPEDGCSKLKITVKVEGKVEYTAKITENYDYYEDYDDAEEKQTRVARSTIEHFDALARSRRDLKNDINSDSIIYTVCVSYSPNSPLTGMGIADITLLSGFEVEEEDLIRLKQPPELYISHYEISSGRVVLYFNKLYETKECLTFTANQKVPVGLLQPAPAVFYDYYEPGVKCTVFYSLPRRSQLVSKLCSEDVCQCAERPCHKVQETFKLGRKITKNKRMNHACFSPTVDYAYIVEVQDVSFKSNFALYKVKITEVLRTYDDLHVRTDSVRVFAKRLHCKEGLELKMQYLIMGKDGATKDSDGNMQYLLESNTWVERKPLDVECKKSGNIRTCNEFNTFIDEYKTFGCRQ</sequence>
<evidence type="ECO:0000256" key="8">
    <source>
        <dbReference type="ARBA" id="ARBA00023180"/>
    </source>
</evidence>
<dbReference type="InterPro" id="IPR001599">
    <property type="entry name" value="Macroglobln_a2"/>
</dbReference>
<dbReference type="SMART" id="SM01419">
    <property type="entry name" value="Thiol-ester_cl"/>
    <property type="match status" value="1"/>
</dbReference>
<keyword evidence="7" id="KW-1015">Disulfide bond</keyword>
<dbReference type="InterPro" id="IPR013783">
    <property type="entry name" value="Ig-like_fold"/>
</dbReference>
<dbReference type="Gene3D" id="1.50.10.20">
    <property type="match status" value="1"/>
</dbReference>
<dbReference type="SUPFAM" id="SSF50242">
    <property type="entry name" value="TIMP-like"/>
    <property type="match status" value="1"/>
</dbReference>
<dbReference type="STRING" id="28743.ENSCVAP00000004563"/>
<dbReference type="Pfam" id="PF17791">
    <property type="entry name" value="MG3"/>
    <property type="match status" value="1"/>
</dbReference>
<keyword evidence="5 9" id="KW-0732">Signal</keyword>
<dbReference type="InterPro" id="IPR002890">
    <property type="entry name" value="MG2"/>
</dbReference>
<evidence type="ECO:0000256" key="4">
    <source>
        <dbReference type="ARBA" id="ARBA00022690"/>
    </source>
</evidence>
<accession>A0A3Q2CHB6</accession>
<dbReference type="PROSITE" id="PS50189">
    <property type="entry name" value="NTR"/>
    <property type="match status" value="1"/>
</dbReference>
<dbReference type="InterPro" id="IPR047565">
    <property type="entry name" value="Alpha-macroglob_thiol-ester_cl"/>
</dbReference>
<dbReference type="Pfam" id="PF01835">
    <property type="entry name" value="MG2"/>
    <property type="match status" value="1"/>
</dbReference>
<evidence type="ECO:0000313" key="12">
    <source>
        <dbReference type="Proteomes" id="UP000265020"/>
    </source>
</evidence>
<dbReference type="Pfam" id="PF01759">
    <property type="entry name" value="NTR"/>
    <property type="match status" value="1"/>
</dbReference>
<dbReference type="SMART" id="SM01360">
    <property type="entry name" value="A2M"/>
    <property type="match status" value="1"/>
</dbReference>
<dbReference type="InterPro" id="IPR036595">
    <property type="entry name" value="A-macroglobulin_rcpt-bd_sf"/>
</dbReference>
<evidence type="ECO:0000256" key="9">
    <source>
        <dbReference type="SAM" id="SignalP"/>
    </source>
</evidence>
<dbReference type="InterPro" id="IPR009048">
    <property type="entry name" value="A-macroglobulin_rcpt-bd"/>
</dbReference>
<dbReference type="Gene3D" id="2.60.120.1540">
    <property type="match status" value="1"/>
</dbReference>
<dbReference type="InterPro" id="IPR011625">
    <property type="entry name" value="A2M_N_BRD"/>
</dbReference>
<dbReference type="Gene3D" id="2.60.40.10">
    <property type="entry name" value="Immunoglobulins"/>
    <property type="match status" value="2"/>
</dbReference>
<keyword evidence="6" id="KW-0722">Serine protease inhibitor</keyword>
<dbReference type="GO" id="GO:0006956">
    <property type="term" value="P:complement activation"/>
    <property type="evidence" value="ECO:0007669"/>
    <property type="project" value="TreeGrafter"/>
</dbReference>
<dbReference type="PANTHER" id="PTHR11412:SF144">
    <property type="entry name" value="COMPLEMENT C4-B"/>
    <property type="match status" value="1"/>
</dbReference>
<dbReference type="InterPro" id="IPR008930">
    <property type="entry name" value="Terpenoid_cyclase/PrenylTrfase"/>
</dbReference>
<dbReference type="Gene3D" id="2.20.130.20">
    <property type="match status" value="1"/>
</dbReference>
<evidence type="ECO:0000256" key="6">
    <source>
        <dbReference type="ARBA" id="ARBA00022900"/>
    </source>
</evidence>
<dbReference type="SUPFAM" id="SSF48239">
    <property type="entry name" value="Terpenoid cyclases/Protein prenyltransferases"/>
    <property type="match status" value="1"/>
</dbReference>
<dbReference type="InterPro" id="IPR050473">
    <property type="entry name" value="A2M/Complement_sys"/>
</dbReference>
<dbReference type="Gene3D" id="2.40.50.120">
    <property type="match status" value="1"/>
</dbReference>
<dbReference type="Gene3D" id="2.60.40.1930">
    <property type="match status" value="3"/>
</dbReference>